<dbReference type="RefSeq" id="WP_147067412.1">
    <property type="nucleotide sequence ID" value="NZ_BAAARO010000008.1"/>
</dbReference>
<protein>
    <submittedName>
        <fullName evidence="7">Hexapeptide transferase</fullName>
    </submittedName>
</protein>
<feature type="binding site" evidence="4">
    <location>
        <position position="71"/>
    </location>
    <ligand>
        <name>substrate</name>
    </ligand>
</feature>
<comment type="caution">
    <text evidence="7">The sequence shown here is derived from an EMBL/GenBank/DDBJ whole genome shotgun (WGS) entry which is preliminary data.</text>
</comment>
<feature type="region of interest" description="Disordered" evidence="5">
    <location>
        <begin position="200"/>
        <end position="230"/>
    </location>
</feature>
<feature type="site" description="Increases basicity of active site His" evidence="3">
    <location>
        <position position="139"/>
    </location>
</feature>
<evidence type="ECO:0000313" key="7">
    <source>
        <dbReference type="EMBL" id="GEO30988.1"/>
    </source>
</evidence>
<dbReference type="Gene3D" id="2.160.10.10">
    <property type="entry name" value="Hexapeptide repeat proteins"/>
    <property type="match status" value="1"/>
</dbReference>
<feature type="binding site" evidence="4">
    <location>
        <position position="147"/>
    </location>
    <ligand>
        <name>acetyl-CoA</name>
        <dbReference type="ChEBI" id="CHEBI:57288"/>
    </ligand>
</feature>
<dbReference type="InterPro" id="IPR018357">
    <property type="entry name" value="Hexapep_transf_CS"/>
</dbReference>
<dbReference type="PANTHER" id="PTHR43300:SF7">
    <property type="entry name" value="UDP-N-ACETYLBACILLOSAMINE N-ACETYLTRANSFERASE"/>
    <property type="match status" value="1"/>
</dbReference>
<dbReference type="EMBL" id="BJYX01000015">
    <property type="protein sequence ID" value="GEO30988.1"/>
    <property type="molecule type" value="Genomic_DNA"/>
</dbReference>
<dbReference type="PANTHER" id="PTHR43300">
    <property type="entry name" value="ACETYLTRANSFERASE"/>
    <property type="match status" value="1"/>
</dbReference>
<evidence type="ECO:0000313" key="8">
    <source>
        <dbReference type="Proteomes" id="UP000321534"/>
    </source>
</evidence>
<dbReference type="InterPro" id="IPR020019">
    <property type="entry name" value="AcTrfase_PglD-like"/>
</dbReference>
<dbReference type="Gene3D" id="3.40.50.20">
    <property type="match status" value="1"/>
</dbReference>
<evidence type="ECO:0000256" key="2">
    <source>
        <dbReference type="ARBA" id="ARBA00022737"/>
    </source>
</evidence>
<dbReference type="NCBIfam" id="TIGR03570">
    <property type="entry name" value="NeuD_NnaD"/>
    <property type="match status" value="1"/>
</dbReference>
<feature type="active site" description="Proton acceptor" evidence="3">
    <location>
        <position position="138"/>
    </location>
</feature>
<dbReference type="InterPro" id="IPR011004">
    <property type="entry name" value="Trimer_LpxA-like_sf"/>
</dbReference>
<sequence length="230" mass="22422">MTTAGTGWVVLGAGGHARSVVDVLERSGRTVVAVSGDAPGGEPWHVDVLADDRAAFELISARGLHAVVAIGSIAARTRLVHELVSRGLSAPAVVAATATVSARSVLGDGTVVLEHAHVGPASRLGRAVVVNTAAVVEHDCSVGTGVHVAPGAVLLGGASVGEGSLVGSGARVLPLVSVGAGSTVGAGAVVTRHVADGDTVVGAPARRPDHRPAARVAPGAPDSRPPGGTA</sequence>
<dbReference type="Pfam" id="PF17836">
    <property type="entry name" value="PglD_N"/>
    <property type="match status" value="1"/>
</dbReference>
<evidence type="ECO:0000259" key="6">
    <source>
        <dbReference type="Pfam" id="PF17836"/>
    </source>
</evidence>
<dbReference type="SUPFAM" id="SSF51161">
    <property type="entry name" value="Trimeric LpxA-like enzymes"/>
    <property type="match status" value="1"/>
</dbReference>
<reference evidence="7 8" key="1">
    <citation type="submission" date="2019-07" db="EMBL/GenBank/DDBJ databases">
        <title>Whole genome shotgun sequence of Terrabacter aerolatus NBRC 106305.</title>
        <authorList>
            <person name="Hosoyama A."/>
            <person name="Uohara A."/>
            <person name="Ohji S."/>
            <person name="Ichikawa N."/>
        </authorList>
    </citation>
    <scope>NUCLEOTIDE SEQUENCE [LARGE SCALE GENOMIC DNA]</scope>
    <source>
        <strain evidence="7 8">NBRC 106305</strain>
    </source>
</reference>
<evidence type="ECO:0000256" key="3">
    <source>
        <dbReference type="PIRSR" id="PIRSR620019-1"/>
    </source>
</evidence>
<dbReference type="GO" id="GO:0016740">
    <property type="term" value="F:transferase activity"/>
    <property type="evidence" value="ECO:0007669"/>
    <property type="project" value="UniProtKB-KW"/>
</dbReference>
<keyword evidence="8" id="KW-1185">Reference proteome</keyword>
<dbReference type="PROSITE" id="PS00101">
    <property type="entry name" value="HEXAPEP_TRANSFERASES"/>
    <property type="match status" value="1"/>
</dbReference>
<feature type="domain" description="PglD N-terminal" evidence="6">
    <location>
        <begin position="9"/>
        <end position="83"/>
    </location>
</feature>
<name>A0A512D3E6_9MICO</name>
<gene>
    <name evidence="7" type="primary">perB</name>
    <name evidence="7" type="ORF">TAE01_27980</name>
</gene>
<evidence type="ECO:0000256" key="1">
    <source>
        <dbReference type="ARBA" id="ARBA00022679"/>
    </source>
</evidence>
<dbReference type="InterPro" id="IPR050179">
    <property type="entry name" value="Trans_hexapeptide_repeat"/>
</dbReference>
<dbReference type="InterPro" id="IPR041561">
    <property type="entry name" value="PglD_N"/>
</dbReference>
<evidence type="ECO:0000256" key="5">
    <source>
        <dbReference type="SAM" id="MobiDB-lite"/>
    </source>
</evidence>
<organism evidence="7 8">
    <name type="scientific">Terrabacter aerolatus</name>
    <dbReference type="NCBI Taxonomy" id="422442"/>
    <lineage>
        <taxon>Bacteria</taxon>
        <taxon>Bacillati</taxon>
        <taxon>Actinomycetota</taxon>
        <taxon>Actinomycetes</taxon>
        <taxon>Micrococcales</taxon>
        <taxon>Intrasporangiaceae</taxon>
        <taxon>Terrabacter</taxon>
    </lineage>
</organism>
<dbReference type="OrthoDB" id="9815592at2"/>
<evidence type="ECO:0000256" key="4">
    <source>
        <dbReference type="PIRSR" id="PIRSR620019-2"/>
    </source>
</evidence>
<dbReference type="AlphaFoldDB" id="A0A512D3E6"/>
<keyword evidence="2" id="KW-0677">Repeat</keyword>
<keyword evidence="1 7" id="KW-0808">Transferase</keyword>
<dbReference type="Proteomes" id="UP000321534">
    <property type="component" value="Unassembled WGS sequence"/>
</dbReference>
<proteinExistence type="predicted"/>
<accession>A0A512D3E6</accession>